<reference evidence="4" key="1">
    <citation type="journal article" date="2007" name="J. Bacteriol.">
        <title>Comparative genome analysis of four magnetotactic bacteria reveals a complex set of group-specific genes implicated in magnetosome biomineralization and function.</title>
        <authorList>
            <person name="Richter M."/>
            <person name="Kube M."/>
            <person name="Bazylinski D.A."/>
            <person name="Lombardot T."/>
            <person name="Gloeckner F.O."/>
            <person name="Reinhardt R."/>
            <person name="Schueler D."/>
        </authorList>
    </citation>
    <scope>NUCLEOTIDE SEQUENCE</scope>
    <source>
        <strain evidence="4">MSR-1</strain>
    </source>
</reference>
<dbReference type="AlphaFoldDB" id="A4TX64"/>
<dbReference type="Pfam" id="PF13487">
    <property type="entry name" value="HD_5"/>
    <property type="match status" value="1"/>
</dbReference>
<proteinExistence type="predicted"/>
<feature type="domain" description="HAMP" evidence="2">
    <location>
        <begin position="368"/>
        <end position="421"/>
    </location>
</feature>
<evidence type="ECO:0000259" key="2">
    <source>
        <dbReference type="PROSITE" id="PS50885"/>
    </source>
</evidence>
<dbReference type="InterPro" id="IPR029151">
    <property type="entry name" value="Sensor-like_sf"/>
</dbReference>
<dbReference type="Gene3D" id="3.30.450.40">
    <property type="match status" value="1"/>
</dbReference>
<dbReference type="GO" id="GO:0016020">
    <property type="term" value="C:membrane"/>
    <property type="evidence" value="ECO:0007669"/>
    <property type="project" value="InterPro"/>
</dbReference>
<feature type="transmembrane region" description="Helical" evidence="1">
    <location>
        <begin position="348"/>
        <end position="366"/>
    </location>
</feature>
<dbReference type="GO" id="GO:0008081">
    <property type="term" value="F:phosphoric diester hydrolase activity"/>
    <property type="evidence" value="ECO:0007669"/>
    <property type="project" value="UniProtKB-ARBA"/>
</dbReference>
<feature type="transmembrane region" description="Helical" evidence="1">
    <location>
        <begin position="12"/>
        <end position="36"/>
    </location>
</feature>
<dbReference type="Gene3D" id="3.30.450.20">
    <property type="entry name" value="PAS domain"/>
    <property type="match status" value="2"/>
</dbReference>
<dbReference type="InterPro" id="IPR003018">
    <property type="entry name" value="GAF"/>
</dbReference>
<dbReference type="SUPFAM" id="SSF55781">
    <property type="entry name" value="GAF domain-like"/>
    <property type="match status" value="1"/>
</dbReference>
<dbReference type="InterPro" id="IPR037522">
    <property type="entry name" value="HD_GYP_dom"/>
</dbReference>
<dbReference type="RefSeq" id="WP_234016171.1">
    <property type="nucleotide sequence ID" value="NZ_CP027527.1"/>
</dbReference>
<evidence type="ECO:0000313" key="4">
    <source>
        <dbReference type="EMBL" id="CAM75221.1"/>
    </source>
</evidence>
<dbReference type="InterPro" id="IPR003660">
    <property type="entry name" value="HAMP_dom"/>
</dbReference>
<dbReference type="SMART" id="SM00471">
    <property type="entry name" value="HDc"/>
    <property type="match status" value="1"/>
</dbReference>
<keyword evidence="1" id="KW-1133">Transmembrane helix</keyword>
<dbReference type="InterPro" id="IPR029016">
    <property type="entry name" value="GAF-like_dom_sf"/>
</dbReference>
<evidence type="ECO:0000256" key="1">
    <source>
        <dbReference type="SAM" id="Phobius"/>
    </source>
</evidence>
<dbReference type="GO" id="GO:0007165">
    <property type="term" value="P:signal transduction"/>
    <property type="evidence" value="ECO:0007669"/>
    <property type="project" value="InterPro"/>
</dbReference>
<dbReference type="InterPro" id="IPR003607">
    <property type="entry name" value="HD/PDEase_dom"/>
</dbReference>
<dbReference type="SUPFAM" id="SSF109604">
    <property type="entry name" value="HD-domain/PDEase-like"/>
    <property type="match status" value="2"/>
</dbReference>
<dbReference type="EMBL" id="CU459003">
    <property type="protein sequence ID" value="CAM75221.1"/>
    <property type="molecule type" value="Genomic_DNA"/>
</dbReference>
<gene>
    <name evidence="4" type="ORF">MGR_1672</name>
</gene>
<dbReference type="SMART" id="SM00304">
    <property type="entry name" value="HAMP"/>
    <property type="match status" value="1"/>
</dbReference>
<dbReference type="PANTHER" id="PTHR43155">
    <property type="entry name" value="CYCLIC DI-GMP PHOSPHODIESTERASE PA4108-RELATED"/>
    <property type="match status" value="1"/>
</dbReference>
<protein>
    <submittedName>
        <fullName evidence="4">Methyl-accepting chemotaxis protein</fullName>
    </submittedName>
</protein>
<dbReference type="PROSITE" id="PS50885">
    <property type="entry name" value="HAMP"/>
    <property type="match status" value="1"/>
</dbReference>
<keyword evidence="1" id="KW-0472">Membrane</keyword>
<dbReference type="PANTHER" id="PTHR43155:SF2">
    <property type="entry name" value="CYCLIC DI-GMP PHOSPHODIESTERASE PA4108"/>
    <property type="match status" value="1"/>
</dbReference>
<name>A4TX64_9PROT</name>
<keyword evidence="1" id="KW-0812">Transmembrane</keyword>
<sequence>MGGSKRLRLRFHVSITSAILAVIVVVTLAAIGNVYYSSTKAAQQSAATLFSEISSRVLDQVDRQMGDTLTLAALGGRLPAGLEPVVGDGLAHPVVPFLIDTLAQDQSLYSLYFGYETGDFLQVIAARQDARVLAAHKAPENTGMIVRAISGQGEDRTQYWTFLDPSGAVLGTQTDAKPGYDPRARGWYKPAQDSVDKPVLSAPYLFNSLQQPGITASRRLPGQVGVFGVDITLADLNGFVGGQRVSANGGIVLLDDKMRVLAAGRSLLGEATAPLAPLAEIDAPLARVLTGMLGAGRRDEATFVEGEGGTMMVRLSDWHVDNSLPITIAVLAPFNDFTSHIRNMQGQMVALAGLVMLIILPAALMFSGRLSATVRTLAAEAERVRHFDFSGQAPGDSVIQEFDSLAQAFGSMKESLAQKAKALEIAQVKLERLVGLGIAMSSERDSNKLMEMILMGAKDLTNADGGTLYMRTEEDTLRFQILRNDTLGVAVGGASGELPNIPAVAMKDAEGKPNHRNVVSHCVNSEVTVNIVDAYDASQFDFSGTKIFDERNGYRSQSFLTVPLKPRGGDVIGALQLINARVPGTNDIIPFDPGIQSFVEALSAQAATALYNRQLLDAQEELMDSMIKIIAGAIDAKSPYTGGHCERVPELALMLAEEAGKVDSGPLADFAFTTEEEWREFKIGAWLHDCGKVVTPEYVVDKATKLETIYNRIHEVRMRFEVLLRDAVIEYMQGVVSGDHDEAELRQRMESRRTQLLDDFAFVAECNVGGEFMAPDKVERLKQIAQHTWVRTFNDRLGLSHEELKRFPAEEPQLPTLEKLLDDKSWHIIPRPGGKERYAGFGFNVNIPDNLYNFGEVYNLSVSRGTLSEEERFKINEHIMQTIAMLEGLPFPKHMKRVPEYAGTHHETMIGTGYPRKLGADGLSVPSRIMAIADIFEALTASDRPYKKAKTLSESIKILSFFKKDKHIDPDLFDLFLSSGVYKTYAERFLLPEQIDEVPVEQYLTKAAE</sequence>
<dbReference type="SMART" id="SM00065">
    <property type="entry name" value="GAF"/>
    <property type="match status" value="1"/>
</dbReference>
<dbReference type="SUPFAM" id="SSF103190">
    <property type="entry name" value="Sensory domain-like"/>
    <property type="match status" value="1"/>
</dbReference>
<dbReference type="CDD" id="cd00077">
    <property type="entry name" value="HDc"/>
    <property type="match status" value="2"/>
</dbReference>
<organism evidence="4">
    <name type="scientific">Magnetospirillum gryphiswaldense</name>
    <dbReference type="NCBI Taxonomy" id="55518"/>
    <lineage>
        <taxon>Bacteria</taxon>
        <taxon>Pseudomonadati</taxon>
        <taxon>Pseudomonadota</taxon>
        <taxon>Alphaproteobacteria</taxon>
        <taxon>Rhodospirillales</taxon>
        <taxon>Rhodospirillaceae</taxon>
        <taxon>Magnetospirillum</taxon>
    </lineage>
</organism>
<feature type="domain" description="HD-GYP" evidence="3">
    <location>
        <begin position="778"/>
        <end position="992"/>
    </location>
</feature>
<accession>A4TX64</accession>
<dbReference type="Gene3D" id="1.10.3210.10">
    <property type="entry name" value="Hypothetical protein af1432"/>
    <property type="match status" value="2"/>
</dbReference>
<dbReference type="Pfam" id="PF01590">
    <property type="entry name" value="GAF"/>
    <property type="match status" value="1"/>
</dbReference>
<dbReference type="Gene3D" id="6.10.340.10">
    <property type="match status" value="1"/>
</dbReference>
<evidence type="ECO:0000259" key="3">
    <source>
        <dbReference type="PROSITE" id="PS51832"/>
    </source>
</evidence>
<dbReference type="PROSITE" id="PS51832">
    <property type="entry name" value="HD_GYP"/>
    <property type="match status" value="1"/>
</dbReference>